<dbReference type="GO" id="GO:0016829">
    <property type="term" value="F:lyase activity"/>
    <property type="evidence" value="ECO:0007669"/>
    <property type="project" value="UniProtKB-KW"/>
</dbReference>
<evidence type="ECO:0000256" key="4">
    <source>
        <dbReference type="ARBA" id="ARBA00050776"/>
    </source>
</evidence>
<dbReference type="SUPFAM" id="SSF53383">
    <property type="entry name" value="PLP-dependent transferases"/>
    <property type="match status" value="1"/>
</dbReference>
<evidence type="ECO:0000259" key="6">
    <source>
        <dbReference type="Pfam" id="PF00266"/>
    </source>
</evidence>
<comment type="cofactor">
    <cofactor evidence="1 5">
        <name>pyridoxal 5'-phosphate</name>
        <dbReference type="ChEBI" id="CHEBI:597326"/>
    </cofactor>
</comment>
<dbReference type="PANTHER" id="PTHR43586">
    <property type="entry name" value="CYSTEINE DESULFURASE"/>
    <property type="match status" value="1"/>
</dbReference>
<dbReference type="Gene3D" id="3.40.640.10">
    <property type="entry name" value="Type I PLP-dependent aspartate aminotransferase-like (Major domain)"/>
    <property type="match status" value="1"/>
</dbReference>
<comment type="similarity">
    <text evidence="2">Belongs to the class-V pyridoxal-phosphate-dependent aminotransferase family. Csd subfamily.</text>
</comment>
<dbReference type="PROSITE" id="PS00595">
    <property type="entry name" value="AA_TRANSFER_CLASS_5"/>
    <property type="match status" value="1"/>
</dbReference>
<sequence length="455" mass="47123">MITTPTPPADAATAVAPADPVTLVAPVAPVLGHGLEAPLVTGGSVAYANLDIAASAPVLSAVHDEVEAFLPWYASVHRGAGYASKVATDAYERSRATIGAFVGARPDDVVVLTAQTTDALNLLARAVPGRAVHLDLEHHANLLPWRRPGDTAVPARSTLAETLAALERELRREPAALLAVTGASNVTGEILPIARLSDLAHRHGARIAVDAAQLAPHRRVDLASTDVDYLALSGHKLYAPYGAGALVGRRDWLDAAPPKLSGGGAVRRVWADDVDWGVAPARHEAGSPNVVGALALAAACRAIEALGAGVVTSHEEALTAALRTGLAAVPGVRLLDLWPGEVDRIGVVSFTVDGVPAELVAQVLSAEHGIGVRDGRFCAHLLLDRLSPGRTAVRASVGLGTAGSEVDRLVRGAAALVQHGPQWRYAGADEGYVPLEDPRVLTPWVQLRAPGPPSC</sequence>
<protein>
    <submittedName>
        <fullName evidence="7">Selenocysteine lyase/cysteine desulfurase</fullName>
    </submittedName>
</protein>
<keyword evidence="3" id="KW-0663">Pyridoxal phosphate</keyword>
<dbReference type="EMBL" id="JAUTAN010000001">
    <property type="protein sequence ID" value="MDQ1103005.1"/>
    <property type="molecule type" value="Genomic_DNA"/>
</dbReference>
<dbReference type="RefSeq" id="WP_307198454.1">
    <property type="nucleotide sequence ID" value="NZ_JAUTAN010000001.1"/>
</dbReference>
<evidence type="ECO:0000256" key="5">
    <source>
        <dbReference type="RuleBase" id="RU004504"/>
    </source>
</evidence>
<dbReference type="InterPro" id="IPR015422">
    <property type="entry name" value="PyrdxlP-dep_Trfase_small"/>
</dbReference>
<name>A0AAJ1TZL7_9ACTN</name>
<comment type="catalytic activity">
    <reaction evidence="4">
        <text>(sulfur carrier)-H + L-cysteine = (sulfur carrier)-SH + L-alanine</text>
        <dbReference type="Rhea" id="RHEA:43892"/>
        <dbReference type="Rhea" id="RHEA-COMP:14737"/>
        <dbReference type="Rhea" id="RHEA-COMP:14739"/>
        <dbReference type="ChEBI" id="CHEBI:29917"/>
        <dbReference type="ChEBI" id="CHEBI:35235"/>
        <dbReference type="ChEBI" id="CHEBI:57972"/>
        <dbReference type="ChEBI" id="CHEBI:64428"/>
        <dbReference type="EC" id="2.8.1.7"/>
    </reaction>
</comment>
<evidence type="ECO:0000256" key="2">
    <source>
        <dbReference type="ARBA" id="ARBA00010447"/>
    </source>
</evidence>
<dbReference type="InterPro" id="IPR020578">
    <property type="entry name" value="Aminotrans_V_PyrdxlP_BS"/>
</dbReference>
<dbReference type="AlphaFoldDB" id="A0AAJ1TZL7"/>
<accession>A0AAJ1TZL7</accession>
<feature type="domain" description="Aminotransferase class V" evidence="6">
    <location>
        <begin position="49"/>
        <end position="409"/>
    </location>
</feature>
<dbReference type="Proteomes" id="UP001239215">
    <property type="component" value="Unassembled WGS sequence"/>
</dbReference>
<evidence type="ECO:0000313" key="7">
    <source>
        <dbReference type="EMBL" id="MDQ1103005.1"/>
    </source>
</evidence>
<keyword evidence="7" id="KW-0456">Lyase</keyword>
<dbReference type="Gene3D" id="3.90.1150.10">
    <property type="entry name" value="Aspartate Aminotransferase, domain 1"/>
    <property type="match status" value="1"/>
</dbReference>
<dbReference type="InterPro" id="IPR000192">
    <property type="entry name" value="Aminotrans_V_dom"/>
</dbReference>
<dbReference type="InterPro" id="IPR015424">
    <property type="entry name" value="PyrdxlP-dep_Trfase"/>
</dbReference>
<dbReference type="Pfam" id="PF00266">
    <property type="entry name" value="Aminotran_5"/>
    <property type="match status" value="1"/>
</dbReference>
<evidence type="ECO:0000256" key="1">
    <source>
        <dbReference type="ARBA" id="ARBA00001933"/>
    </source>
</evidence>
<dbReference type="PANTHER" id="PTHR43586:SF8">
    <property type="entry name" value="CYSTEINE DESULFURASE 1, CHLOROPLASTIC"/>
    <property type="match status" value="1"/>
</dbReference>
<comment type="caution">
    <text evidence="7">The sequence shown here is derived from an EMBL/GenBank/DDBJ whole genome shotgun (WGS) entry which is preliminary data.</text>
</comment>
<evidence type="ECO:0000256" key="3">
    <source>
        <dbReference type="ARBA" id="ARBA00022898"/>
    </source>
</evidence>
<gene>
    <name evidence="7" type="ORF">QE405_000289</name>
</gene>
<dbReference type="GO" id="GO:0031071">
    <property type="term" value="F:cysteine desulfurase activity"/>
    <property type="evidence" value="ECO:0007669"/>
    <property type="project" value="UniProtKB-EC"/>
</dbReference>
<reference evidence="7" key="1">
    <citation type="submission" date="2023-07" db="EMBL/GenBank/DDBJ databases">
        <title>Functional and genomic diversity of the sorghum phyllosphere microbiome.</title>
        <authorList>
            <person name="Shade A."/>
        </authorList>
    </citation>
    <scope>NUCLEOTIDE SEQUENCE</scope>
    <source>
        <strain evidence="7">SORGH_AS_1067</strain>
    </source>
</reference>
<dbReference type="InterPro" id="IPR015421">
    <property type="entry name" value="PyrdxlP-dep_Trfase_major"/>
</dbReference>
<organism evidence="7 8">
    <name type="scientific">Nocardioides zeae</name>
    <dbReference type="NCBI Taxonomy" id="1457234"/>
    <lineage>
        <taxon>Bacteria</taxon>
        <taxon>Bacillati</taxon>
        <taxon>Actinomycetota</taxon>
        <taxon>Actinomycetes</taxon>
        <taxon>Propionibacteriales</taxon>
        <taxon>Nocardioidaceae</taxon>
        <taxon>Nocardioides</taxon>
    </lineage>
</organism>
<proteinExistence type="inferred from homology"/>
<evidence type="ECO:0000313" key="8">
    <source>
        <dbReference type="Proteomes" id="UP001239215"/>
    </source>
</evidence>